<organism evidence="7 8">
    <name type="scientific">Conoideocrella luteorostrata</name>
    <dbReference type="NCBI Taxonomy" id="1105319"/>
    <lineage>
        <taxon>Eukaryota</taxon>
        <taxon>Fungi</taxon>
        <taxon>Dikarya</taxon>
        <taxon>Ascomycota</taxon>
        <taxon>Pezizomycotina</taxon>
        <taxon>Sordariomycetes</taxon>
        <taxon>Hypocreomycetidae</taxon>
        <taxon>Hypocreales</taxon>
        <taxon>Clavicipitaceae</taxon>
        <taxon>Conoideocrella</taxon>
    </lineage>
</organism>
<keyword evidence="4 6" id="KW-0472">Membrane</keyword>
<dbReference type="InterPro" id="IPR005828">
    <property type="entry name" value="MFS_sugar_transport-like"/>
</dbReference>
<dbReference type="PANTHER" id="PTHR48022">
    <property type="entry name" value="PLASTIDIC GLUCOSE TRANSPORTER 4"/>
    <property type="match status" value="1"/>
</dbReference>
<dbReference type="SUPFAM" id="SSF103473">
    <property type="entry name" value="MFS general substrate transporter"/>
    <property type="match status" value="1"/>
</dbReference>
<keyword evidence="8" id="KW-1185">Reference proteome</keyword>
<dbReference type="Gene3D" id="1.20.1250.20">
    <property type="entry name" value="MFS general substrate transporter like domains"/>
    <property type="match status" value="1"/>
</dbReference>
<dbReference type="GO" id="GO:0005351">
    <property type="term" value="F:carbohydrate:proton symporter activity"/>
    <property type="evidence" value="ECO:0007669"/>
    <property type="project" value="TreeGrafter"/>
</dbReference>
<evidence type="ECO:0000256" key="4">
    <source>
        <dbReference type="ARBA" id="ARBA00023136"/>
    </source>
</evidence>
<evidence type="ECO:0000256" key="2">
    <source>
        <dbReference type="ARBA" id="ARBA00022692"/>
    </source>
</evidence>
<evidence type="ECO:0000256" key="1">
    <source>
        <dbReference type="ARBA" id="ARBA00004141"/>
    </source>
</evidence>
<keyword evidence="3 6" id="KW-1133">Transmembrane helix</keyword>
<feature type="region of interest" description="Disordered" evidence="5">
    <location>
        <begin position="138"/>
        <end position="157"/>
    </location>
</feature>
<dbReference type="InterPro" id="IPR050360">
    <property type="entry name" value="MFS_Sugar_Transporters"/>
</dbReference>
<feature type="transmembrane region" description="Helical" evidence="6">
    <location>
        <begin position="40"/>
        <end position="61"/>
    </location>
</feature>
<keyword evidence="2 6" id="KW-0812">Transmembrane</keyword>
<proteinExistence type="predicted"/>
<dbReference type="InterPro" id="IPR036259">
    <property type="entry name" value="MFS_trans_sf"/>
</dbReference>
<evidence type="ECO:0000313" key="7">
    <source>
        <dbReference type="EMBL" id="KAK2590586.1"/>
    </source>
</evidence>
<name>A0AAJ0CH39_9HYPO</name>
<feature type="region of interest" description="Disordered" evidence="5">
    <location>
        <begin position="191"/>
        <end position="234"/>
    </location>
</feature>
<gene>
    <name evidence="7" type="ORF">QQS21_011733</name>
</gene>
<comment type="subcellular location">
    <subcellularLocation>
        <location evidence="1">Membrane</location>
        <topology evidence="1">Multi-pass membrane protein</topology>
    </subcellularLocation>
</comment>
<dbReference type="EMBL" id="JASWJB010000420">
    <property type="protein sequence ID" value="KAK2590586.1"/>
    <property type="molecule type" value="Genomic_DNA"/>
</dbReference>
<evidence type="ECO:0008006" key="9">
    <source>
        <dbReference type="Google" id="ProtNLM"/>
    </source>
</evidence>
<reference evidence="7" key="1">
    <citation type="submission" date="2023-06" db="EMBL/GenBank/DDBJ databases">
        <title>Conoideocrella luteorostrata (Hypocreales: Clavicipitaceae), a potential biocontrol fungus for elongate hemlock scale in United States Christmas tree production areas.</title>
        <authorList>
            <person name="Barrett H."/>
            <person name="Lovett B."/>
            <person name="Macias A.M."/>
            <person name="Stajich J.E."/>
            <person name="Kasson M.T."/>
        </authorList>
    </citation>
    <scope>NUCLEOTIDE SEQUENCE</scope>
    <source>
        <strain evidence="7">ARSEF 14590</strain>
    </source>
</reference>
<feature type="compositionally biased region" description="Basic and acidic residues" evidence="5">
    <location>
        <begin position="225"/>
        <end position="234"/>
    </location>
</feature>
<dbReference type="Pfam" id="PF00083">
    <property type="entry name" value="Sugar_tr"/>
    <property type="match status" value="1"/>
</dbReference>
<feature type="compositionally biased region" description="Polar residues" evidence="5">
    <location>
        <begin position="199"/>
        <end position="216"/>
    </location>
</feature>
<dbReference type="AlphaFoldDB" id="A0AAJ0CH39"/>
<evidence type="ECO:0000256" key="3">
    <source>
        <dbReference type="ARBA" id="ARBA00022989"/>
    </source>
</evidence>
<feature type="transmembrane region" description="Helical" evidence="6">
    <location>
        <begin position="73"/>
        <end position="94"/>
    </location>
</feature>
<accession>A0AAJ0CH39</accession>
<protein>
    <recommendedName>
        <fullName evidence="9">Major facilitator superfamily (MFS) profile domain-containing protein</fullName>
    </recommendedName>
</protein>
<dbReference type="Proteomes" id="UP001251528">
    <property type="component" value="Unassembled WGS sequence"/>
</dbReference>
<sequence>MQALLASCIIAGTGLGALQVTCPISIVEIVPPEIRGILTSWFVVLMGLAHGVSTFCVYGVYLDPRLQGKNLQFQIVWIAPIIFMTLLVCSGFFLCESPRWLFLAGGHEEAAKTLVRLRGQPATSERVQKELQDIEQSIREERRVHSGDNDDGSSKSSTWSIMKETFTVPLNLRRVQQCLILYSLLDGASKRNPKRRGNANASTKESDSGDNGLSRQDSSKAAVEIWEHPGERRL</sequence>
<evidence type="ECO:0000256" key="6">
    <source>
        <dbReference type="SAM" id="Phobius"/>
    </source>
</evidence>
<evidence type="ECO:0000256" key="5">
    <source>
        <dbReference type="SAM" id="MobiDB-lite"/>
    </source>
</evidence>
<dbReference type="GO" id="GO:0016020">
    <property type="term" value="C:membrane"/>
    <property type="evidence" value="ECO:0007669"/>
    <property type="project" value="UniProtKB-SubCell"/>
</dbReference>
<feature type="compositionally biased region" description="Basic and acidic residues" evidence="5">
    <location>
        <begin position="138"/>
        <end position="148"/>
    </location>
</feature>
<comment type="caution">
    <text evidence="7">The sequence shown here is derived from an EMBL/GenBank/DDBJ whole genome shotgun (WGS) entry which is preliminary data.</text>
</comment>
<dbReference type="PANTHER" id="PTHR48022:SF59">
    <property type="entry name" value="MAJOR FACILITATOR SUPERFAMILY (MFS) PROFILE DOMAIN-CONTAINING PROTEIN"/>
    <property type="match status" value="1"/>
</dbReference>
<evidence type="ECO:0000313" key="8">
    <source>
        <dbReference type="Proteomes" id="UP001251528"/>
    </source>
</evidence>